<comment type="caution">
    <text evidence="3">The sequence shown here is derived from an EMBL/GenBank/DDBJ whole genome shotgun (WGS) entry which is preliminary data.</text>
</comment>
<dbReference type="PROSITE" id="PS50005">
    <property type="entry name" value="TPR"/>
    <property type="match status" value="1"/>
</dbReference>
<dbReference type="PANTHER" id="PTHR12558:SF33">
    <property type="entry name" value="BLL7664 PROTEIN"/>
    <property type="match status" value="1"/>
</dbReference>
<dbReference type="InterPro" id="IPR019734">
    <property type="entry name" value="TPR_rpt"/>
</dbReference>
<proteinExistence type="predicted"/>
<dbReference type="RefSeq" id="WP_133320192.1">
    <property type="nucleotide sequence ID" value="NZ_SMTF01000001.1"/>
</dbReference>
<dbReference type="PANTHER" id="PTHR12558">
    <property type="entry name" value="CELL DIVISION CYCLE 16,23,27"/>
    <property type="match status" value="1"/>
</dbReference>
<name>A0A4R5U3T4_9GAMM</name>
<dbReference type="SUPFAM" id="SSF48452">
    <property type="entry name" value="TPR-like"/>
    <property type="match status" value="1"/>
</dbReference>
<feature type="repeat" description="TPR" evidence="1">
    <location>
        <begin position="216"/>
        <end position="249"/>
    </location>
</feature>
<dbReference type="Gene3D" id="1.25.40.10">
    <property type="entry name" value="Tetratricopeptide repeat domain"/>
    <property type="match status" value="1"/>
</dbReference>
<organism evidence="3 4">
    <name type="scientific">Luteimonas aestuarii</name>
    <dbReference type="NCBI Taxonomy" id="453837"/>
    <lineage>
        <taxon>Bacteria</taxon>
        <taxon>Pseudomonadati</taxon>
        <taxon>Pseudomonadota</taxon>
        <taxon>Gammaproteobacteria</taxon>
        <taxon>Lysobacterales</taxon>
        <taxon>Lysobacteraceae</taxon>
        <taxon>Luteimonas</taxon>
    </lineage>
</organism>
<evidence type="ECO:0000256" key="1">
    <source>
        <dbReference type="PROSITE-ProRule" id="PRU00339"/>
    </source>
</evidence>
<dbReference type="InterPro" id="IPR011990">
    <property type="entry name" value="TPR-like_helical_dom_sf"/>
</dbReference>
<dbReference type="OrthoDB" id="5801251at2"/>
<keyword evidence="1" id="KW-0802">TPR repeat</keyword>
<dbReference type="EMBL" id="SMTF01000001">
    <property type="protein sequence ID" value="TDK28370.1"/>
    <property type="molecule type" value="Genomic_DNA"/>
</dbReference>
<feature type="signal peptide" evidence="2">
    <location>
        <begin position="1"/>
        <end position="18"/>
    </location>
</feature>
<evidence type="ECO:0000313" key="3">
    <source>
        <dbReference type="EMBL" id="TDK28370.1"/>
    </source>
</evidence>
<evidence type="ECO:0000313" key="4">
    <source>
        <dbReference type="Proteomes" id="UP000294796"/>
    </source>
</evidence>
<feature type="chain" id="PRO_5020550961" evidence="2">
    <location>
        <begin position="19"/>
        <end position="369"/>
    </location>
</feature>
<sequence>MSAWLLAALLASAGPANTAPVDAAPPATTTALAGVATTTEELLAMPDELRQRFHDEVLSPSSLPSRRLDAMMRFLFDDSGLGMRYASEATHGVADAYRTRQANCLSFTLLAIALAREAGFEAHGQRHDRILSWRQQDSNLVLSNHVNAGIRVGHRHFTLDVASDSVIAQGPPLRMTDAELAALYHGNRAMEYVLDGDVSGALPHVARSLQLDPRSATLWNNAGVAHLRNGDLGAATSAYERAIALDPDHSGALFNLAQAYQRQGNDAAAQHLNARAQRVLERNPFHHFLQGHGAEGRGELEAAQSHYRRAIRLLPREHRFHFALARVQVGLGDRTGAVRALRRARALGGDIERLQYQSKLDVLQAQLGR</sequence>
<keyword evidence="2" id="KW-0732">Signal</keyword>
<dbReference type="Pfam" id="PF13432">
    <property type="entry name" value="TPR_16"/>
    <property type="match status" value="2"/>
</dbReference>
<accession>A0A4R5U3T4</accession>
<protein>
    <submittedName>
        <fullName evidence="3">Tetratricopeptide repeat protein</fullName>
    </submittedName>
</protein>
<gene>
    <name evidence="3" type="ORF">E2F46_00270</name>
</gene>
<dbReference type="Pfam" id="PF13431">
    <property type="entry name" value="TPR_17"/>
    <property type="match status" value="1"/>
</dbReference>
<evidence type="ECO:0000256" key="2">
    <source>
        <dbReference type="SAM" id="SignalP"/>
    </source>
</evidence>
<reference evidence="3 4" key="1">
    <citation type="submission" date="2019-03" db="EMBL/GenBank/DDBJ databases">
        <title>Luteimonas zhaokaii sp.nov., isolated from the rectal contents of Plateau pika in Yushu, Qinghai Province, China.</title>
        <authorList>
            <person name="Zhang G."/>
        </authorList>
    </citation>
    <scope>NUCLEOTIDE SEQUENCE [LARGE SCALE GENOMIC DNA]</scope>
    <source>
        <strain evidence="3 4">B9</strain>
    </source>
</reference>
<dbReference type="SMART" id="SM00028">
    <property type="entry name" value="TPR"/>
    <property type="match status" value="5"/>
</dbReference>
<dbReference type="Proteomes" id="UP000294796">
    <property type="component" value="Unassembled WGS sequence"/>
</dbReference>
<keyword evidence="4" id="KW-1185">Reference proteome</keyword>
<dbReference type="AlphaFoldDB" id="A0A4R5U3T4"/>